<dbReference type="EMBL" id="GBXM01023399">
    <property type="protein sequence ID" value="JAH85178.1"/>
    <property type="molecule type" value="Transcribed_RNA"/>
</dbReference>
<proteinExistence type="predicted"/>
<sequence length="65" mass="6907">MSNLKPFSGGKDFGAGLAGAYPANETLIPHGHVTMFIRSLCCSANSILGLEFLFLEGMPVYPIGF</sequence>
<dbReference type="AlphaFoldDB" id="A0A0E9W6R5"/>
<accession>A0A0E9W6R5</accession>
<reference evidence="1" key="1">
    <citation type="submission" date="2014-11" db="EMBL/GenBank/DDBJ databases">
        <authorList>
            <person name="Amaro Gonzalez C."/>
        </authorList>
    </citation>
    <scope>NUCLEOTIDE SEQUENCE</scope>
</reference>
<evidence type="ECO:0000313" key="1">
    <source>
        <dbReference type="EMBL" id="JAH85178.1"/>
    </source>
</evidence>
<name>A0A0E9W6R5_ANGAN</name>
<organism evidence="1">
    <name type="scientific">Anguilla anguilla</name>
    <name type="common">European freshwater eel</name>
    <name type="synonym">Muraena anguilla</name>
    <dbReference type="NCBI Taxonomy" id="7936"/>
    <lineage>
        <taxon>Eukaryota</taxon>
        <taxon>Metazoa</taxon>
        <taxon>Chordata</taxon>
        <taxon>Craniata</taxon>
        <taxon>Vertebrata</taxon>
        <taxon>Euteleostomi</taxon>
        <taxon>Actinopterygii</taxon>
        <taxon>Neopterygii</taxon>
        <taxon>Teleostei</taxon>
        <taxon>Anguilliformes</taxon>
        <taxon>Anguillidae</taxon>
        <taxon>Anguilla</taxon>
    </lineage>
</organism>
<protein>
    <submittedName>
        <fullName evidence="1">Uncharacterized protein</fullName>
    </submittedName>
</protein>
<reference evidence="1" key="2">
    <citation type="journal article" date="2015" name="Fish Shellfish Immunol.">
        <title>Early steps in the European eel (Anguilla anguilla)-Vibrio vulnificus interaction in the gills: Role of the RtxA13 toxin.</title>
        <authorList>
            <person name="Callol A."/>
            <person name="Pajuelo D."/>
            <person name="Ebbesson L."/>
            <person name="Teles M."/>
            <person name="MacKenzie S."/>
            <person name="Amaro C."/>
        </authorList>
    </citation>
    <scope>NUCLEOTIDE SEQUENCE</scope>
</reference>